<name>A0A509BRF5_9ENTR</name>
<dbReference type="EMBL" id="CABFNZ010000003">
    <property type="protein sequence ID" value="VUC75990.1"/>
    <property type="molecule type" value="Genomic_DNA"/>
</dbReference>
<proteinExistence type="predicted"/>
<gene>
    <name evidence="2" type="ORF">NCTC6947_01391</name>
</gene>
<evidence type="ECO:0000313" key="2">
    <source>
        <dbReference type="EMBL" id="VUC75990.1"/>
    </source>
</evidence>
<dbReference type="PANTHER" id="PTHR40447">
    <property type="entry name" value="ANAEROBIC SULFITE REDUCTASE SUBUNIT A"/>
    <property type="match status" value="1"/>
</dbReference>
<sequence>MAIKITPDEFSLLIQRLNKKWRVFAPSAEFRGGRFSDTDNIIYQRISGWRDLIWHEKSHMSPNTIIAPITETLFYFDKDTIQIAETDTSPIIIFVRACDINAMSRLDYMYLSNGNNSDYSYQLLREHIRFVLIECEESFENCFCVSMGTNKTDCYSAAMRFSDEGALVSIRDPFIEAAIQGLGQEADYTPLFRQRKPGNRRHAGQRLPRSAKNSRHSHPPSAMGRLRQPLHQLWPLHYRVPNLYLL</sequence>
<organism evidence="2">
    <name type="scientific">Salmonella sp. NCTC 6947</name>
    <dbReference type="NCBI Taxonomy" id="2583581"/>
    <lineage>
        <taxon>Bacteria</taxon>
        <taxon>Pseudomonadati</taxon>
        <taxon>Pseudomonadota</taxon>
        <taxon>Gammaproteobacteria</taxon>
        <taxon>Enterobacterales</taxon>
        <taxon>Enterobacteriaceae</taxon>
        <taxon>Salmonella</taxon>
    </lineage>
</organism>
<feature type="region of interest" description="Disordered" evidence="1">
    <location>
        <begin position="194"/>
        <end position="224"/>
    </location>
</feature>
<feature type="compositionally biased region" description="Basic residues" evidence="1">
    <location>
        <begin position="194"/>
        <end position="204"/>
    </location>
</feature>
<reference evidence="2" key="1">
    <citation type="submission" date="2019-06" db="EMBL/GenBank/DDBJ databases">
        <authorList>
            <consortium name="Pathogen Informatics"/>
        </authorList>
    </citation>
    <scope>NUCLEOTIDE SEQUENCE</scope>
    <source>
        <strain evidence="2">NCTC6947</strain>
    </source>
</reference>
<evidence type="ECO:0000256" key="1">
    <source>
        <dbReference type="SAM" id="MobiDB-lite"/>
    </source>
</evidence>
<accession>A0A509BRF5</accession>
<dbReference type="AlphaFoldDB" id="A0A509BRF5"/>
<dbReference type="PANTHER" id="PTHR40447:SF1">
    <property type="entry name" value="ANAEROBIC SULFITE REDUCTASE SUBUNIT A"/>
    <property type="match status" value="1"/>
</dbReference>
<protein>
    <submittedName>
        <fullName evidence="2">Reductase</fullName>
    </submittedName>
</protein>